<evidence type="ECO:0000313" key="1">
    <source>
        <dbReference type="EMBL" id="KAF2899584.1"/>
    </source>
</evidence>
<gene>
    <name evidence="1" type="ORF">ILUMI_06592</name>
</gene>
<dbReference type="OrthoDB" id="425681at2759"/>
<proteinExistence type="predicted"/>
<keyword evidence="2" id="KW-1185">Reference proteome</keyword>
<organism evidence="1 2">
    <name type="scientific">Ignelater luminosus</name>
    <name type="common">Cucubano</name>
    <name type="synonym">Pyrophorus luminosus</name>
    <dbReference type="NCBI Taxonomy" id="2038154"/>
    <lineage>
        <taxon>Eukaryota</taxon>
        <taxon>Metazoa</taxon>
        <taxon>Ecdysozoa</taxon>
        <taxon>Arthropoda</taxon>
        <taxon>Hexapoda</taxon>
        <taxon>Insecta</taxon>
        <taxon>Pterygota</taxon>
        <taxon>Neoptera</taxon>
        <taxon>Endopterygota</taxon>
        <taxon>Coleoptera</taxon>
        <taxon>Polyphaga</taxon>
        <taxon>Elateriformia</taxon>
        <taxon>Elateroidea</taxon>
        <taxon>Elateridae</taxon>
        <taxon>Agrypninae</taxon>
        <taxon>Pyrophorini</taxon>
        <taxon>Ignelater</taxon>
    </lineage>
</organism>
<evidence type="ECO:0000313" key="2">
    <source>
        <dbReference type="Proteomes" id="UP000801492"/>
    </source>
</evidence>
<accession>A0A8K0D840</accession>
<reference evidence="1" key="1">
    <citation type="submission" date="2019-08" db="EMBL/GenBank/DDBJ databases">
        <title>The genome of the North American firefly Photinus pyralis.</title>
        <authorList>
            <consortium name="Photinus pyralis genome working group"/>
            <person name="Fallon T.R."/>
            <person name="Sander Lower S.E."/>
            <person name="Weng J.-K."/>
        </authorList>
    </citation>
    <scope>NUCLEOTIDE SEQUENCE</scope>
    <source>
        <strain evidence="1">TRF0915ILg1</strain>
        <tissue evidence="1">Whole body</tissue>
    </source>
</reference>
<protein>
    <submittedName>
        <fullName evidence="1">Uncharacterized protein</fullName>
    </submittedName>
</protein>
<dbReference type="Proteomes" id="UP000801492">
    <property type="component" value="Unassembled WGS sequence"/>
</dbReference>
<dbReference type="EMBL" id="VTPC01002744">
    <property type="protein sequence ID" value="KAF2899584.1"/>
    <property type="molecule type" value="Genomic_DNA"/>
</dbReference>
<name>A0A8K0D840_IGNLU</name>
<comment type="caution">
    <text evidence="1">The sequence shown here is derived from an EMBL/GenBank/DDBJ whole genome shotgun (WGS) entry which is preliminary data.</text>
</comment>
<sequence length="120" mass="13502">MFFPRKAAHPIMSLRVKFVYGSKTVFHSDFREGTTVEGMKRNKHIKRIPRWNLRTLLQSGKLENLRMEMARNQRDGQGQEGVGIILDKNMGNGVIGKLAVNTICSSKLLATVKAPARIHG</sequence>
<dbReference type="AlphaFoldDB" id="A0A8K0D840"/>